<dbReference type="Proteomes" id="UP001329430">
    <property type="component" value="Chromosome 6"/>
</dbReference>
<dbReference type="GO" id="GO:0009888">
    <property type="term" value="P:tissue development"/>
    <property type="evidence" value="ECO:0007669"/>
    <property type="project" value="TreeGrafter"/>
</dbReference>
<dbReference type="FunFam" id="2.10.25.10:FF:000082">
    <property type="entry name" value="Laminin subunit alpha 1"/>
    <property type="match status" value="1"/>
</dbReference>
<dbReference type="GO" id="GO:0030155">
    <property type="term" value="P:regulation of cell adhesion"/>
    <property type="evidence" value="ECO:0007669"/>
    <property type="project" value="InterPro"/>
</dbReference>
<dbReference type="GO" id="GO:0030334">
    <property type="term" value="P:regulation of cell migration"/>
    <property type="evidence" value="ECO:0007669"/>
    <property type="project" value="InterPro"/>
</dbReference>
<dbReference type="GO" id="GO:0016477">
    <property type="term" value="P:cell migration"/>
    <property type="evidence" value="ECO:0007669"/>
    <property type="project" value="UniProtKB-ARBA"/>
</dbReference>
<feature type="domain" description="Laminin EGF-like" evidence="20">
    <location>
        <begin position="1407"/>
        <end position="1456"/>
    </location>
</feature>
<evidence type="ECO:0000256" key="18">
    <source>
        <dbReference type="SAM" id="SignalP"/>
    </source>
</evidence>
<evidence type="ECO:0000256" key="3">
    <source>
        <dbReference type="ARBA" id="ARBA00022525"/>
    </source>
</evidence>
<feature type="disulfide bond" evidence="15">
    <location>
        <begin position="1924"/>
        <end position="1933"/>
    </location>
</feature>
<dbReference type="InterPro" id="IPR000742">
    <property type="entry name" value="EGF"/>
</dbReference>
<name>A0AAN7VD50_9COLE</name>
<feature type="disulfide bond" evidence="15">
    <location>
        <begin position="1424"/>
        <end position="1433"/>
    </location>
</feature>
<evidence type="ECO:0000259" key="19">
    <source>
        <dbReference type="PROSITE" id="PS50025"/>
    </source>
</evidence>
<keyword evidence="3" id="KW-0964">Secreted</keyword>
<feature type="disulfide bond" evidence="15">
    <location>
        <begin position="558"/>
        <end position="567"/>
    </location>
</feature>
<dbReference type="FunFam" id="2.10.25.10:FF:000105">
    <property type="entry name" value="laminin subunit gamma-1"/>
    <property type="match status" value="1"/>
</dbReference>
<keyword evidence="9 16" id="KW-0175">Coiled coil</keyword>
<dbReference type="GO" id="GO:0045995">
    <property type="term" value="P:regulation of embryonic development"/>
    <property type="evidence" value="ECO:0007669"/>
    <property type="project" value="InterPro"/>
</dbReference>
<feature type="domain" description="Laminin EGF-like" evidence="20">
    <location>
        <begin position="537"/>
        <end position="582"/>
    </location>
</feature>
<accession>A0AAN7VD50</accession>
<dbReference type="Pfam" id="PF00055">
    <property type="entry name" value="Laminin_N"/>
    <property type="match status" value="1"/>
</dbReference>
<dbReference type="EMBL" id="JAVRBK010000006">
    <property type="protein sequence ID" value="KAK5642901.1"/>
    <property type="molecule type" value="Genomic_DNA"/>
</dbReference>
<dbReference type="SMART" id="SM00180">
    <property type="entry name" value="EGF_Lam"/>
    <property type="match status" value="22"/>
</dbReference>
<keyword evidence="11" id="KW-0325">Glycoprotein</keyword>
<dbReference type="FunFam" id="2.10.25.10:FF:000388">
    <property type="entry name" value="Laminin subunit alpha"/>
    <property type="match status" value="1"/>
</dbReference>
<dbReference type="FunFam" id="2.10.25.10:FF:000224">
    <property type="entry name" value="Usherin"/>
    <property type="match status" value="1"/>
</dbReference>
<evidence type="ECO:0000256" key="5">
    <source>
        <dbReference type="ARBA" id="ARBA00022729"/>
    </source>
</evidence>
<dbReference type="SMART" id="SM00281">
    <property type="entry name" value="LamB"/>
    <property type="match status" value="1"/>
</dbReference>
<dbReference type="Pfam" id="PF06009">
    <property type="entry name" value="Laminin_II"/>
    <property type="match status" value="1"/>
</dbReference>
<dbReference type="Pfam" id="PF00053">
    <property type="entry name" value="EGF_laminin"/>
    <property type="match status" value="19"/>
</dbReference>
<dbReference type="Pfam" id="PF24973">
    <property type="entry name" value="EGF_LMN_ATRN"/>
    <property type="match status" value="2"/>
</dbReference>
<dbReference type="SMART" id="SM00136">
    <property type="entry name" value="LamNT"/>
    <property type="match status" value="1"/>
</dbReference>
<evidence type="ECO:0008006" key="25">
    <source>
        <dbReference type="Google" id="ProtNLM"/>
    </source>
</evidence>
<evidence type="ECO:0000313" key="24">
    <source>
        <dbReference type="Proteomes" id="UP001329430"/>
    </source>
</evidence>
<dbReference type="PROSITE" id="PS51115">
    <property type="entry name" value="LAMININ_IVA"/>
    <property type="match status" value="1"/>
</dbReference>
<dbReference type="GO" id="GO:0007155">
    <property type="term" value="P:cell adhesion"/>
    <property type="evidence" value="ECO:0007669"/>
    <property type="project" value="UniProtKB-KW"/>
</dbReference>
<feature type="domain" description="Laminin EGF-like" evidence="20">
    <location>
        <begin position="1900"/>
        <end position="1952"/>
    </location>
</feature>
<feature type="chain" id="PRO_5042876814" description="Laminin subunit alpha" evidence="18">
    <location>
        <begin position="22"/>
        <end position="3704"/>
    </location>
</feature>
<keyword evidence="4" id="KW-0272">Extracellular matrix</keyword>
<dbReference type="FunFam" id="2.10.25.10:FF:000011">
    <property type="entry name" value="Cadherin EGF LAG seven-pass G-type receptor"/>
    <property type="match status" value="1"/>
</dbReference>
<dbReference type="FunFam" id="2.10.25.10:FF:000051">
    <property type="entry name" value="Laminin subunit alpha 4"/>
    <property type="match status" value="1"/>
</dbReference>
<evidence type="ECO:0000256" key="17">
    <source>
        <dbReference type="SAM" id="MobiDB-lite"/>
    </source>
</evidence>
<feature type="disulfide bond" evidence="15">
    <location>
        <begin position="1382"/>
        <end position="1391"/>
    </location>
</feature>
<feature type="domain" description="Laminin EGF-like" evidence="20">
    <location>
        <begin position="583"/>
        <end position="627"/>
    </location>
</feature>
<dbReference type="FunFam" id="2.10.25.10:FF:000074">
    <property type="entry name" value="Laminin subunit alpha"/>
    <property type="match status" value="1"/>
</dbReference>
<organism evidence="23 24">
    <name type="scientific">Pyrocoelia pectoralis</name>
    <dbReference type="NCBI Taxonomy" id="417401"/>
    <lineage>
        <taxon>Eukaryota</taxon>
        <taxon>Metazoa</taxon>
        <taxon>Ecdysozoa</taxon>
        <taxon>Arthropoda</taxon>
        <taxon>Hexapoda</taxon>
        <taxon>Insecta</taxon>
        <taxon>Pterygota</taxon>
        <taxon>Neoptera</taxon>
        <taxon>Endopterygota</taxon>
        <taxon>Coleoptera</taxon>
        <taxon>Polyphaga</taxon>
        <taxon>Elateriformia</taxon>
        <taxon>Elateroidea</taxon>
        <taxon>Lampyridae</taxon>
        <taxon>Lampyrinae</taxon>
        <taxon>Pyrocoelia</taxon>
    </lineage>
</organism>
<dbReference type="FunFam" id="2.60.120.260:FF:000092">
    <property type="entry name" value="Laminin subunit alpha-3"/>
    <property type="match status" value="1"/>
</dbReference>
<keyword evidence="5 18" id="KW-0732">Signal</keyword>
<evidence type="ECO:0000256" key="7">
    <source>
        <dbReference type="ARBA" id="ARBA00022869"/>
    </source>
</evidence>
<feature type="domain" description="Laminin IV type A" evidence="21">
    <location>
        <begin position="1570"/>
        <end position="1758"/>
    </location>
</feature>
<feature type="domain" description="Laminin G" evidence="19">
    <location>
        <begin position="2861"/>
        <end position="3032"/>
    </location>
</feature>
<dbReference type="SMART" id="SM00181">
    <property type="entry name" value="EGF"/>
    <property type="match status" value="11"/>
</dbReference>
<evidence type="ECO:0000256" key="2">
    <source>
        <dbReference type="ARBA" id="ARBA00004316"/>
    </source>
</evidence>
<dbReference type="GO" id="GO:0071711">
    <property type="term" value="P:basement membrane organization"/>
    <property type="evidence" value="ECO:0007669"/>
    <property type="project" value="UniProtKB-ARBA"/>
</dbReference>
<keyword evidence="10 15" id="KW-1015">Disulfide bond</keyword>
<feature type="region of interest" description="Disordered" evidence="17">
    <location>
        <begin position="3239"/>
        <end position="3263"/>
    </location>
</feature>
<feature type="signal peptide" evidence="18">
    <location>
        <begin position="1"/>
        <end position="21"/>
    </location>
</feature>
<dbReference type="CDD" id="cd00110">
    <property type="entry name" value="LamG"/>
    <property type="match status" value="5"/>
</dbReference>
<dbReference type="PANTHER" id="PTHR10574:SF406">
    <property type="entry name" value="LAMININ SUBUNIT ALPHA 5"/>
    <property type="match status" value="1"/>
</dbReference>
<gene>
    <name evidence="23" type="ORF">RI129_009068</name>
</gene>
<evidence type="ECO:0000256" key="15">
    <source>
        <dbReference type="PROSITE-ProRule" id="PRU00460"/>
    </source>
</evidence>
<feature type="disulfide bond" evidence="15">
    <location>
        <begin position="1361"/>
        <end position="1373"/>
    </location>
</feature>
<dbReference type="InterPro" id="IPR010307">
    <property type="entry name" value="Laminin_dom_II"/>
</dbReference>
<feature type="domain" description="Laminin N-terminal" evidence="22">
    <location>
        <begin position="20"/>
        <end position="271"/>
    </location>
</feature>
<dbReference type="Gene3D" id="2.10.25.10">
    <property type="entry name" value="Laminin"/>
    <property type="match status" value="20"/>
</dbReference>
<evidence type="ECO:0000259" key="21">
    <source>
        <dbReference type="PROSITE" id="PS51115"/>
    </source>
</evidence>
<dbReference type="InterPro" id="IPR009254">
    <property type="entry name" value="Laminin_aI"/>
</dbReference>
<dbReference type="FunFam" id="2.10.25.10:FF:000083">
    <property type="entry name" value="Laminin subunit alpha"/>
    <property type="match status" value="1"/>
</dbReference>
<feature type="disulfide bond" evidence="15">
    <location>
        <begin position="1936"/>
        <end position="1950"/>
    </location>
</feature>
<dbReference type="CDD" id="cd00055">
    <property type="entry name" value="EGF_Lam"/>
    <property type="match status" value="20"/>
</dbReference>
<dbReference type="InterPro" id="IPR008211">
    <property type="entry name" value="Laminin_N"/>
</dbReference>
<keyword evidence="24" id="KW-1185">Reference proteome</keyword>
<dbReference type="GO" id="GO:0042995">
    <property type="term" value="C:cell projection"/>
    <property type="evidence" value="ECO:0007669"/>
    <property type="project" value="UniProtKB-SubCell"/>
</dbReference>
<dbReference type="Pfam" id="PF02210">
    <property type="entry name" value="Laminin_G_2"/>
    <property type="match status" value="5"/>
</dbReference>
<comment type="caution">
    <text evidence="15">Lacks conserved residue(s) required for the propagation of feature annotation.</text>
</comment>
<feature type="domain" description="Laminin G" evidence="19">
    <location>
        <begin position="3039"/>
        <end position="3208"/>
    </location>
</feature>
<evidence type="ECO:0000259" key="22">
    <source>
        <dbReference type="PROSITE" id="PS51117"/>
    </source>
</evidence>
<feature type="disulfide bond" evidence="15">
    <location>
        <begin position="493"/>
        <end position="510"/>
    </location>
</feature>
<dbReference type="GO" id="GO:0007411">
    <property type="term" value="P:axon guidance"/>
    <property type="evidence" value="ECO:0007669"/>
    <property type="project" value="TreeGrafter"/>
</dbReference>
<dbReference type="FunFam" id="2.10.25.10:FF:000090">
    <property type="entry name" value="laminin subunit alpha"/>
    <property type="match status" value="1"/>
</dbReference>
<dbReference type="PROSITE" id="PS50027">
    <property type="entry name" value="EGF_LAM_2"/>
    <property type="match status" value="12"/>
</dbReference>
<feature type="disulfide bond" evidence="15">
    <location>
        <begin position="648"/>
        <end position="657"/>
    </location>
</feature>
<feature type="disulfide bond" evidence="15">
    <location>
        <begin position="628"/>
        <end position="640"/>
    </location>
</feature>
<comment type="caution">
    <text evidence="23">The sequence shown here is derived from an EMBL/GenBank/DDBJ whole genome shotgun (WGS) entry which is preliminary data.</text>
</comment>
<evidence type="ECO:0000256" key="6">
    <source>
        <dbReference type="ARBA" id="ARBA00022737"/>
    </source>
</evidence>
<keyword evidence="13 15" id="KW-0424">Laminin EGF-like domain</keyword>
<dbReference type="GO" id="GO:0006950">
    <property type="term" value="P:response to stress"/>
    <property type="evidence" value="ECO:0007669"/>
    <property type="project" value="UniProtKB-ARBA"/>
</dbReference>
<dbReference type="Pfam" id="PF06008">
    <property type="entry name" value="Laminin_I"/>
    <property type="match status" value="1"/>
</dbReference>
<dbReference type="InterPro" id="IPR056863">
    <property type="entry name" value="LMN_ATRN_NET-like_EGF"/>
</dbReference>
<feature type="domain" description="Laminin EGF-like" evidence="20">
    <location>
        <begin position="728"/>
        <end position="780"/>
    </location>
</feature>
<dbReference type="Pfam" id="PF00052">
    <property type="entry name" value="Laminin_B"/>
    <property type="match status" value="1"/>
</dbReference>
<evidence type="ECO:0000256" key="8">
    <source>
        <dbReference type="ARBA" id="ARBA00022889"/>
    </source>
</evidence>
<dbReference type="GO" id="GO:0005201">
    <property type="term" value="F:extracellular matrix structural constituent"/>
    <property type="evidence" value="ECO:0007669"/>
    <property type="project" value="TreeGrafter"/>
</dbReference>
<feature type="domain" description="Laminin G" evidence="19">
    <location>
        <begin position="3350"/>
        <end position="3521"/>
    </location>
</feature>
<feature type="domain" description="Laminin G" evidence="19">
    <location>
        <begin position="3527"/>
        <end position="3701"/>
    </location>
</feature>
<dbReference type="FunFam" id="2.10.25.10:FF:000069">
    <property type="entry name" value="Laminin subunit alpha 1"/>
    <property type="match status" value="1"/>
</dbReference>
<dbReference type="InterPro" id="IPR000034">
    <property type="entry name" value="Laminin_IV"/>
</dbReference>
<evidence type="ECO:0000256" key="10">
    <source>
        <dbReference type="ARBA" id="ARBA00023157"/>
    </source>
</evidence>
<reference evidence="23 24" key="1">
    <citation type="journal article" date="2024" name="Insects">
        <title>An Improved Chromosome-Level Genome Assembly of the Firefly Pyrocoelia pectoralis.</title>
        <authorList>
            <person name="Fu X."/>
            <person name="Meyer-Rochow V.B."/>
            <person name="Ballantyne L."/>
            <person name="Zhu X."/>
        </authorList>
    </citation>
    <scope>NUCLEOTIDE SEQUENCE [LARGE SCALE GENOMIC DNA]</scope>
    <source>
        <strain evidence="23">XCY_ONT2</strain>
    </source>
</reference>
<feature type="disulfide bond" evidence="15">
    <location>
        <begin position="751"/>
        <end position="760"/>
    </location>
</feature>
<dbReference type="GO" id="GO:0005102">
    <property type="term" value="F:signaling receptor binding"/>
    <property type="evidence" value="ECO:0007669"/>
    <property type="project" value="InterPro"/>
</dbReference>
<dbReference type="SMART" id="SM00282">
    <property type="entry name" value="LamG"/>
    <property type="match status" value="5"/>
</dbReference>
<protein>
    <recommendedName>
        <fullName evidence="25">Laminin subunit alpha</fullName>
    </recommendedName>
</protein>
<keyword evidence="6" id="KW-0677">Repeat</keyword>
<feature type="disulfide bond" evidence="15">
    <location>
        <begin position="583"/>
        <end position="595"/>
    </location>
</feature>
<feature type="domain" description="Laminin EGF-like" evidence="20">
    <location>
        <begin position="1953"/>
        <end position="1999"/>
    </location>
</feature>
<feature type="domain" description="Laminin EGF-like" evidence="20">
    <location>
        <begin position="628"/>
        <end position="672"/>
    </location>
</feature>
<dbReference type="GO" id="GO:0030054">
    <property type="term" value="C:cell junction"/>
    <property type="evidence" value="ECO:0007669"/>
    <property type="project" value="UniProtKB-ARBA"/>
</dbReference>
<dbReference type="FunFam" id="2.10.25.10:FF:000034">
    <property type="entry name" value="Laminin subunit alpha 3"/>
    <property type="match status" value="1"/>
</dbReference>
<feature type="domain" description="Laminin EGF-like" evidence="20">
    <location>
        <begin position="491"/>
        <end position="536"/>
    </location>
</feature>
<dbReference type="GO" id="GO:0009887">
    <property type="term" value="P:animal organ morphogenesis"/>
    <property type="evidence" value="ECO:0007669"/>
    <property type="project" value="TreeGrafter"/>
</dbReference>
<dbReference type="FunFam" id="2.10.25.10:FF:000407">
    <property type="entry name" value="Laminin subunit alpha-3"/>
    <property type="match status" value="1"/>
</dbReference>
<feature type="disulfide bond" evidence="15">
    <location>
        <begin position="603"/>
        <end position="612"/>
    </location>
</feature>
<feature type="disulfide bond" evidence="15">
    <location>
        <begin position="1972"/>
        <end position="1981"/>
    </location>
</feature>
<keyword evidence="7" id="KW-0084">Basement membrane</keyword>
<evidence type="ECO:0000256" key="13">
    <source>
        <dbReference type="ARBA" id="ARBA00023292"/>
    </source>
</evidence>
<feature type="disulfide bond" evidence="14">
    <location>
        <begin position="3674"/>
        <end position="3701"/>
    </location>
</feature>
<feature type="domain" description="Laminin EGF-like" evidence="20">
    <location>
        <begin position="1499"/>
        <end position="1549"/>
    </location>
</feature>
<evidence type="ECO:0000256" key="9">
    <source>
        <dbReference type="ARBA" id="ARBA00023054"/>
    </source>
</evidence>
<dbReference type="SUPFAM" id="SSF57196">
    <property type="entry name" value="EGF/Laminin"/>
    <property type="match status" value="20"/>
</dbReference>
<feature type="disulfide bond" evidence="15">
    <location>
        <begin position="1363"/>
        <end position="1380"/>
    </location>
</feature>
<evidence type="ECO:0000259" key="20">
    <source>
        <dbReference type="PROSITE" id="PS50027"/>
    </source>
</evidence>
<evidence type="ECO:0000256" key="14">
    <source>
        <dbReference type="PROSITE-ProRule" id="PRU00122"/>
    </source>
</evidence>
<dbReference type="InterPro" id="IPR001791">
    <property type="entry name" value="Laminin_G"/>
</dbReference>
<dbReference type="InterPro" id="IPR050440">
    <property type="entry name" value="Laminin/Netrin_ECM"/>
</dbReference>
<dbReference type="InterPro" id="IPR002049">
    <property type="entry name" value="LE_dom"/>
</dbReference>
<feature type="coiled-coil region" evidence="16">
    <location>
        <begin position="2590"/>
        <end position="2617"/>
    </location>
</feature>
<dbReference type="PROSITE" id="PS50025">
    <property type="entry name" value="LAM_G_DOMAIN"/>
    <property type="match status" value="5"/>
</dbReference>
<evidence type="ECO:0000256" key="11">
    <source>
        <dbReference type="ARBA" id="ARBA00023180"/>
    </source>
</evidence>
<dbReference type="PROSITE" id="PS51117">
    <property type="entry name" value="LAMININ_NTER"/>
    <property type="match status" value="1"/>
</dbReference>
<feature type="disulfide bond" evidence="15">
    <location>
        <begin position="1811"/>
        <end position="1820"/>
    </location>
</feature>
<dbReference type="PRINTS" id="PR00011">
    <property type="entry name" value="EGFLAMININ"/>
</dbReference>
<proteinExistence type="predicted"/>
<keyword evidence="8" id="KW-0130">Cell adhesion</keyword>
<feature type="disulfide bond" evidence="15">
    <location>
        <begin position="1499"/>
        <end position="1511"/>
    </location>
</feature>
<dbReference type="Gene3D" id="2.60.120.200">
    <property type="match status" value="5"/>
</dbReference>
<evidence type="ECO:0000313" key="23">
    <source>
        <dbReference type="EMBL" id="KAK5642901.1"/>
    </source>
</evidence>
<dbReference type="FunFam" id="2.10.25.10:FF:000106">
    <property type="entry name" value="Heparan sulfate proteoglycan 2"/>
    <property type="match status" value="1"/>
</dbReference>
<dbReference type="PROSITE" id="PS01248">
    <property type="entry name" value="EGF_LAM_1"/>
    <property type="match status" value="7"/>
</dbReference>
<feature type="domain" description="Laminin EGF-like" evidence="20">
    <location>
        <begin position="1361"/>
        <end position="1406"/>
    </location>
</feature>
<feature type="domain" description="Laminin G" evidence="19">
    <location>
        <begin position="2659"/>
        <end position="2850"/>
    </location>
</feature>
<dbReference type="InterPro" id="IPR013320">
    <property type="entry name" value="ConA-like_dom_sf"/>
</dbReference>
<dbReference type="GO" id="GO:0005604">
    <property type="term" value="C:basement membrane"/>
    <property type="evidence" value="ECO:0007669"/>
    <property type="project" value="UniProtKB-SubCell"/>
</dbReference>
<evidence type="ECO:0000256" key="4">
    <source>
        <dbReference type="ARBA" id="ARBA00022530"/>
    </source>
</evidence>
<feature type="domain" description="Laminin EGF-like" evidence="20">
    <location>
        <begin position="1792"/>
        <end position="1841"/>
    </location>
</feature>
<feature type="disulfide bond" evidence="15">
    <location>
        <begin position="512"/>
        <end position="521"/>
    </location>
</feature>
<feature type="disulfide bond" evidence="15">
    <location>
        <begin position="537"/>
        <end position="549"/>
    </location>
</feature>
<dbReference type="SUPFAM" id="SSF49899">
    <property type="entry name" value="Concanavalin A-like lectins/glucanases"/>
    <property type="match status" value="5"/>
</dbReference>
<evidence type="ECO:0000256" key="16">
    <source>
        <dbReference type="SAM" id="Coils"/>
    </source>
</evidence>
<sequence length="3704" mass="410339">MLNVQVGVTLAVTLLFPIVRTQILTPPYFNLAAGKNITASATCGEDFGGPELYCKLVGANAQHEQNANVIQGQFCDYCDSKDPVQMHPAKFAVDGMETWWQSPPLSRGMKYNEVNLTIDLGQEFHVAYVFIQMANSPRPGLWILEKSSDYGKTYVPWQYFSDSKADCEALFGSESLQPITSDDSVICTTDYSAIVPLEGGEIPISLLNGRPSANQYFNSSILQEWTRATNVRFRFLRTKNLLGHLMTLARQDPTVTRRYFYSIKDISIGGRCMCNGHADSCDVQDPNTNILLCRCQHNTYGAKCEKCRPGFQQKAWKISETYKPFECESCNCFGHSSDCIYDAEVDRQRLSLDVHGNYEGGGVCQNCHDNTQGINCNECIPTYYRPYTKFWNETDVCQPCDCNFFYSTGNCKEGSGQCECRKEFTPPNCDSCRYGYYDYPNCKPCECYLNGTEVLQCEARNGECVCKYNYGGKYCKECADQYYNFPECQPCECNTLGSISPVCNHTNGTCSCKTNYGGKQCDQCRNGYYGYPSCSFCNCDVRGAQPEICNKDSGGCLCKEGYAGDRCDQCKQGYYGYPDCKPCNCSAVGSASAFCDATGKCPCLDSFGGRACEKCSVGYYKYPDCLPCNCDSHGSVGVSCDYEGHCQCKYNFDGNQCSKCLEGFYNFPNCEECNCNPAGVVAAFAGCGSVPAGELCQCKDRVEGRICDRCKPLYWNLHLNNPEGCEDCHCNMAGVLGGNAVCNSETGQCVCKPAVVARGCSDCADGTYDLQEDSLFGCKDCGCDVGGSLSTVCDKVSGQCPCQSRVIGKTCKEPLKAHYFPTLYQYQYEAEDGYTPSYTGVRYAYDERMYPGYSWKGYAVFSQLQNEIIQEVHISKPSLYRMVVHYINRRPETVNGHIKIIPDNPNDNEQTFKVNFKSSIEPTFITVAGDTGNAFVINPGRWAVSIKSEKDLFVDYFVLLPEDFYLATILNQKIEEPCIVGENKLCRQYSYPNASWFDQSLGGGGFITYGSNINVLGEYYDNSKHLRELGVTNRIPLLNVNQPDITYNITVRKPGRYVILINYLSPLDDSETHTIKVDTVAQNEQNYGRIIFYNCPYTMVCRQVVTDKQNGVGIHTIDGNSISVNLQSVKANIGIHSVVAIPIEEWSLDFIKPKPVCVRKDGKCVQSTYANPPESKKIQFEQDTEGMVNRKIYKLTNESSYIQLNPLDDMIDLHGKVTSPGVYVFIVQYFQPDFAQFNLDAILQNGEFYEANLPVPHCPSPLGCRSLLTENNGNTFFSLTENFMITLKDPNHKSVYLDYLLIVPADLYSARILEEDTFDRTGEFIATCGSNHFNIDTSHEGFCRDSVFSITAGHNNGALPCHCDFDGSLSFECDKFGGQCNCKPNVIGRQCEACKTGYYGFPDCRACNCPSSVLCETSTGKCICPDHVTGELCDQCIPYTYGFDPIIGCVQCKCDPLGVDNDLQCDLLTGNCRCKKNIVGRQCSTCADGYFAFPYCEICECDLRGTTLNICDQTSAECLCKKQVTGPTCGICKEGSFNLQRNNEEGCTECFCFGKTTRCISSNYLQTSVFTMDDWQLVTVNTTTNLVVVPLNTSVAEIDKYASISADFTFENIKDKVAYFSAPRSYLGSKLTSYGGFLNYTIFYSIGLEGKAIFAADIILEGAGLYLLHYSYEQPAVAQDFLASVELVEYNFVLPNGLTAKREHIMTVLQNLRGVYLRATYWTASVVTKLTNVLLDDAIPMQYYHQDGHFKIAASVEQCQCPPGYDGLSCEYCAAGYYRISSGPHGGYCVQCQCNGHADECDVNTGVCYGCKHNTRGDHCEECAIGYHGNAFQGTPSDCLICACPLPIASNNFASSCEVSADGEKISCQCNVGYFGARCHSCATGFYGQPETVGDYCKPCDCSGNINPSEIGSCDTVTGECLRCLNNTFGETCALCAPGYYGDAISAKDCQPCVCDYVGTQHCNSYTGQCECKPNVIGEKCDSCQLDHFGFQSGQGCTPCACGIASLSSQCDDFTGQCMCKPGVGGRACDRCAPGFWNYNERGCESCGCKTEYSVGFGCNAQTGHCECLPGVEGEKCDQCPYRWVFIPEVGCHPCDKCIDNLLDDTVVLASLIGPYLDEFYSVDSGYFTTQRLSHINHTLEQLRPRVDKLDPNAFDLSGNLLNIQILEQLAENLNRKAVYSTTGSKDAALVAGDINGQSYIVLEEMKDAVAQTNAAIGNIEFLSESLISGEGPKIEAAVLEAEEILTQIKGFDLKNKESKASVVLTKANELISNLREFKKPADKVYQEFNNSKNNLNKFKKNLDDLYNQTQYSLNKALEAEKWAGRIRKEALIKKLITIKNQTDEIYKNLNDSQTLLKNATVYLNKANTAYKKIADEPQSLEKENIKLNNTLELYLKQLESIEELMPKVQDHAASLSIAAERFDNLFTESRNFSTNAIRAATAYKSIVDAVDNAETATELGETAAGEAATLLSEVQEDTGSSHEISAKLLKEADAASEQVLNDIHPRLTNALTKVRPIRAVHENNVERLDNIEKILRQPHAQILDERLVEASQIVGDADNLAKETLNKATQHFLDISREKQASEYLPNKLDDALRDINKADKQVKSVNERLPTIERDLESIPATQARIVDIGNGIAEKIKILNQQIALARDVANRIKVGVKFYRNTTLELQNPPNLDDLSTAAHISGYFKTKEPNGLLFYLGNGIGTNLRRTSSDDFMALEVENGYLVFTMDVGNGPQRIVNNKFVSNDTWYQFIIDRTALNVKLTVREQVGSDAILHGTPEELQGPKTIFNLDRNQSKLFVGGYPPQFPIQEQINQNSFDGEIEDVVIGEIPISLWNFVEGNENNHGATRRDQLLDLHPSTGFRFNGYGYVIIDARSHSLRSRSDVQISFKTFAPTGLLFLVFGGKGKTFLSLEIKDGRILYQYNLGAETKMWITPKMYNDGNWHTIEASRDGSKGRFIVDKEDMPDNTADVSGTVMESFETFFFGGYPQEHNVGDVSNVDFDGCIDNVAIMGVPVDLSRHIKAYGVVSGCPEKFARMVSFIGDRQGYISNNLFSTSGLFQMNLRFRTKAKEGLILYATDKFNNEGISLGLVGGRLVLISQKIQVESGDSSYNDNEWHVVTITHSSQTLRLDVDDHDIKVLGSPPTPLRIMYGDVYFGGLPTNINTNPSMFATTKYFSGCIVDASQNGDIINFASFTDKKGEFLGKCILDEPIGSETNVHTVPTLPPIHEIGFGTTEPPAVKTEEPYNAGIPQRGDGGRESRPLVTERVYTAPTERVEAQTVFIPIPPPTTTFPTVFGEIPEIVPGEVPEIIPVHFAPVTVIPTEPPPSKPSCALPMVPAIDVTAPTRAYKYSREKQSRSEYNTTRGKIRKQFDFTFEFKTTASDGIIFYVTNPTDVQYVALYLKDGHVIYSFNGGSGPAILRSETTYNDGNWHHVNISRIGPEGKLIFDDEVVIEGRTPKNTLNIQLYPPYYVGGVPPSKFAQVYTNLNTTAFFDGCISNFYMNSYVMDDPTNIEVMRCLRDVEPGVFFGIQGGYMKLEEKFKVGVEIDIKMEIKPRNVSGLLISVHGKKDYLVLEMVNGIIKLTVENGKGAISTSFKPDKPHYFCDGQWHSIQAVKSKNVVTLSVDSTFTEPGIGDYRSQSTDTGGALFLGGHRLIHRTRGLSTRSSYVGCIKDIQINNNPIYLEQRMAEGHVTVGSCPTI</sequence>
<feature type="disulfide bond" evidence="15">
    <location>
        <begin position="1501"/>
        <end position="1518"/>
    </location>
</feature>
<feature type="domain" description="Laminin EGF-like" evidence="20">
    <location>
        <begin position="2000"/>
        <end position="2046"/>
    </location>
</feature>
<dbReference type="PANTHER" id="PTHR10574">
    <property type="entry name" value="NETRIN/LAMININ-RELATED"/>
    <property type="match status" value="1"/>
</dbReference>
<dbReference type="CDD" id="cd02795">
    <property type="entry name" value="CBM6-CBM35-CBM36_like"/>
    <property type="match status" value="1"/>
</dbReference>
<feature type="disulfide bond" evidence="15">
    <location>
        <begin position="491"/>
        <end position="503"/>
    </location>
</feature>
<feature type="disulfide bond" evidence="15">
    <location>
        <begin position="539"/>
        <end position="556"/>
    </location>
</feature>
<feature type="disulfide bond" evidence="15">
    <location>
        <begin position="1520"/>
        <end position="1529"/>
    </location>
</feature>
<keyword evidence="12" id="KW-0966">Cell projection</keyword>
<evidence type="ECO:0000256" key="1">
    <source>
        <dbReference type="ARBA" id="ARBA00004302"/>
    </source>
</evidence>
<comment type="subcellular location">
    <subcellularLocation>
        <location evidence="2">Cell projection</location>
    </subcellularLocation>
    <subcellularLocation>
        <location evidence="1">Secreted</location>
        <location evidence="1">Extracellular space</location>
        <location evidence="1">Extracellular matrix</location>
        <location evidence="1">Basement membrane</location>
    </subcellularLocation>
</comment>
<feature type="disulfide bond" evidence="14">
    <location>
        <begin position="3181"/>
        <end position="3208"/>
    </location>
</feature>
<feature type="disulfide bond" evidence="15">
    <location>
        <begin position="2020"/>
        <end position="2029"/>
    </location>
</feature>
<dbReference type="Gene3D" id="2.60.120.260">
    <property type="entry name" value="Galactose-binding domain-like"/>
    <property type="match status" value="1"/>
</dbReference>
<evidence type="ECO:0000256" key="12">
    <source>
        <dbReference type="ARBA" id="ARBA00023273"/>
    </source>
</evidence>